<dbReference type="AlphaFoldDB" id="A0A2B7ZH36"/>
<accession>A0A2B7ZH36</accession>
<evidence type="ECO:0000313" key="4">
    <source>
        <dbReference type="Proteomes" id="UP000226031"/>
    </source>
</evidence>
<keyword evidence="4" id="KW-1185">Reference proteome</keyword>
<dbReference type="Proteomes" id="UP000226031">
    <property type="component" value="Unassembled WGS sequence"/>
</dbReference>
<dbReference type="EMBL" id="PDND01000091">
    <property type="protein sequence ID" value="PGH32489.1"/>
    <property type="molecule type" value="Genomic_DNA"/>
</dbReference>
<feature type="compositionally biased region" description="Acidic residues" evidence="1">
    <location>
        <begin position="300"/>
        <end position="315"/>
    </location>
</feature>
<dbReference type="InterPro" id="IPR024630">
    <property type="entry name" value="Stc1"/>
</dbReference>
<reference evidence="3 4" key="1">
    <citation type="submission" date="2017-10" db="EMBL/GenBank/DDBJ databases">
        <title>Comparative genomics in systemic dimorphic fungi from Ajellomycetaceae.</title>
        <authorList>
            <person name="Munoz J.F."/>
            <person name="Mcewen J.G."/>
            <person name="Clay O.K."/>
            <person name="Cuomo C.A."/>
        </authorList>
    </citation>
    <scope>NUCLEOTIDE SEQUENCE [LARGE SCALE GENOMIC DNA]</scope>
    <source>
        <strain evidence="3 4">UAMH4076</strain>
    </source>
</reference>
<evidence type="ECO:0000259" key="2">
    <source>
        <dbReference type="Pfam" id="PF12898"/>
    </source>
</evidence>
<dbReference type="Pfam" id="PF12898">
    <property type="entry name" value="Stc1"/>
    <property type="match status" value="1"/>
</dbReference>
<gene>
    <name evidence="3" type="ORF">GX50_04726</name>
</gene>
<comment type="caution">
    <text evidence="3">The sequence shown here is derived from an EMBL/GenBank/DDBJ whole genome shotgun (WGS) entry which is preliminary data.</text>
</comment>
<sequence>MAPQKDFDYITYNRRLSSVKIPDKIKCKVCKKIREQSAFSKRQLEELCKGMLKSGCNGITGQKYAGCLNCMCGQVVELTCCVCDTTMALEFFSKAQRHDPDNARCKNCVQGHLEREPVSEDIRETIEDGTSYGGTSTFSQSQGGDFTIPSFHGHSLAHNAYWQEGSVAQDSYIGNTNEFDSEEEEFSVVSGTGSGGVWLEQPRRRPLTETSNEGEGTKFTAFDPQGNPHNRTAEAPSVAPTMHSGWEGWGVVPRSRAGTNPSQLKGKGNRSGFAKVPGARFPKSEAPTMRRPQPTAATIESDDDDDEDDDPQNYI</sequence>
<feature type="region of interest" description="Disordered" evidence="1">
    <location>
        <begin position="252"/>
        <end position="315"/>
    </location>
</feature>
<organism evidence="3 4">
    <name type="scientific">[Emmonsia] crescens</name>
    <dbReference type="NCBI Taxonomy" id="73230"/>
    <lineage>
        <taxon>Eukaryota</taxon>
        <taxon>Fungi</taxon>
        <taxon>Dikarya</taxon>
        <taxon>Ascomycota</taxon>
        <taxon>Pezizomycotina</taxon>
        <taxon>Eurotiomycetes</taxon>
        <taxon>Eurotiomycetidae</taxon>
        <taxon>Onygenales</taxon>
        <taxon>Ajellomycetaceae</taxon>
        <taxon>Emergomyces</taxon>
    </lineage>
</organism>
<dbReference type="STRING" id="73230.A0A2B7ZH36"/>
<feature type="domain" description="Stc1" evidence="2">
    <location>
        <begin position="26"/>
        <end position="110"/>
    </location>
</feature>
<name>A0A2B7ZH36_9EURO</name>
<evidence type="ECO:0000256" key="1">
    <source>
        <dbReference type="SAM" id="MobiDB-lite"/>
    </source>
</evidence>
<evidence type="ECO:0000313" key="3">
    <source>
        <dbReference type="EMBL" id="PGH32489.1"/>
    </source>
</evidence>
<feature type="region of interest" description="Disordered" evidence="1">
    <location>
        <begin position="188"/>
        <end position="239"/>
    </location>
</feature>
<protein>
    <recommendedName>
        <fullName evidence="2">Stc1 domain-containing protein</fullName>
    </recommendedName>
</protein>
<proteinExistence type="predicted"/>
<dbReference type="VEuPathDB" id="FungiDB:EMCG_01536"/>